<organism evidence="3 4">
    <name type="scientific">Actinomyces ruminicola</name>
    <dbReference type="NCBI Taxonomy" id="332524"/>
    <lineage>
        <taxon>Bacteria</taxon>
        <taxon>Bacillati</taxon>
        <taxon>Actinomycetota</taxon>
        <taxon>Actinomycetes</taxon>
        <taxon>Actinomycetales</taxon>
        <taxon>Actinomycetaceae</taxon>
        <taxon>Actinomyces</taxon>
    </lineage>
</organism>
<evidence type="ECO:0000256" key="1">
    <source>
        <dbReference type="SAM" id="MobiDB-lite"/>
    </source>
</evidence>
<keyword evidence="2" id="KW-0472">Membrane</keyword>
<keyword evidence="2" id="KW-0812">Transmembrane</keyword>
<evidence type="ECO:0000256" key="2">
    <source>
        <dbReference type="SAM" id="Phobius"/>
    </source>
</evidence>
<accession>A0A1G9WV65</accession>
<name>A0A1G9WV65_9ACTO</name>
<feature type="transmembrane region" description="Helical" evidence="2">
    <location>
        <begin position="68"/>
        <end position="90"/>
    </location>
</feature>
<dbReference type="AlphaFoldDB" id="A0A1G9WV65"/>
<feature type="region of interest" description="Disordered" evidence="1">
    <location>
        <begin position="1"/>
        <end position="43"/>
    </location>
</feature>
<feature type="transmembrane region" description="Helical" evidence="2">
    <location>
        <begin position="96"/>
        <end position="118"/>
    </location>
</feature>
<evidence type="ECO:0000313" key="3">
    <source>
        <dbReference type="EMBL" id="SDM88003.1"/>
    </source>
</evidence>
<feature type="transmembrane region" description="Helical" evidence="2">
    <location>
        <begin position="156"/>
        <end position="175"/>
    </location>
</feature>
<dbReference type="EMBL" id="FNHU01000008">
    <property type="protein sequence ID" value="SDM88003.1"/>
    <property type="molecule type" value="Genomic_DNA"/>
</dbReference>
<reference evidence="3 4" key="1">
    <citation type="submission" date="2016-10" db="EMBL/GenBank/DDBJ databases">
        <authorList>
            <person name="de Groot N.N."/>
        </authorList>
    </citation>
    <scope>NUCLEOTIDE SEQUENCE [LARGE SCALE GENOMIC DNA]</scope>
    <source>
        <strain evidence="3 4">KPR-7B</strain>
    </source>
</reference>
<dbReference type="OrthoDB" id="4950658at2"/>
<sequence length="179" mass="19580">MHSRPNLTPDHDLHPADPQQTGLESSDSRPTSPRPSEFQSVDPQQARDLLRQADQLGVAAASGTGTPYAFFLLGLGSLCSMLTVAIYLGSFTDERLILLPLTVFLIWFAALITAMITTARAASLGFTRRWRVSIFSWVAVWAVTCFGGSVIWKGELWFTVLAVLALTAVTVWGALREAR</sequence>
<evidence type="ECO:0000313" key="4">
    <source>
        <dbReference type="Proteomes" id="UP000199671"/>
    </source>
</evidence>
<keyword evidence="2" id="KW-1133">Transmembrane helix</keyword>
<dbReference type="RefSeq" id="WP_143008913.1">
    <property type="nucleotide sequence ID" value="NZ_FNHU01000008.1"/>
</dbReference>
<dbReference type="Proteomes" id="UP000199671">
    <property type="component" value="Unassembled WGS sequence"/>
</dbReference>
<gene>
    <name evidence="3" type="ORF">SAMN04487766_10849</name>
</gene>
<feature type="transmembrane region" description="Helical" evidence="2">
    <location>
        <begin position="130"/>
        <end position="150"/>
    </location>
</feature>
<proteinExistence type="predicted"/>
<protein>
    <submittedName>
        <fullName evidence="3">Uncharacterized protein</fullName>
    </submittedName>
</protein>